<gene>
    <name evidence="3" type="ORF">GT347_01755</name>
</gene>
<proteinExistence type="predicted"/>
<reference evidence="3 4" key="1">
    <citation type="submission" date="2020-01" db="EMBL/GenBank/DDBJ databases">
        <title>Genome sequencing of strain KACC 21265.</title>
        <authorList>
            <person name="Heo J."/>
            <person name="Kim S.-J."/>
            <person name="Kim J.-S."/>
            <person name="Hong S.-B."/>
            <person name="Kwon S.-W."/>
        </authorList>
    </citation>
    <scope>NUCLEOTIDE SEQUENCE [LARGE SCALE GENOMIC DNA]</scope>
    <source>
        <strain evidence="3 4">KACC 21265</strain>
    </source>
</reference>
<sequence>MAFSTFWWLLAALAIISELLTGTVYLLLIGAGFVAAALASYAGLSVTAQTVVAAAVGAVLVLLWWRIRAPQRRAALAAQASPDLNLDIGQTVHVEAWSAEGTASVMHRGARWTVVAEDGAAAPHAPGSWRIVAVVGSSFVVSPAAAG</sequence>
<evidence type="ECO:0000313" key="4">
    <source>
        <dbReference type="Proteomes" id="UP000464787"/>
    </source>
</evidence>
<accession>A0A857IZD4</accession>
<evidence type="ECO:0000313" key="3">
    <source>
        <dbReference type="EMBL" id="QHI96826.1"/>
    </source>
</evidence>
<feature type="transmembrane region" description="Helical" evidence="1">
    <location>
        <begin position="41"/>
        <end position="65"/>
    </location>
</feature>
<dbReference type="RefSeq" id="WP_160550344.1">
    <property type="nucleotide sequence ID" value="NZ_CP047650.1"/>
</dbReference>
<evidence type="ECO:0000256" key="1">
    <source>
        <dbReference type="SAM" id="Phobius"/>
    </source>
</evidence>
<keyword evidence="1" id="KW-0812">Transmembrane</keyword>
<dbReference type="EMBL" id="CP047650">
    <property type="protein sequence ID" value="QHI96826.1"/>
    <property type="molecule type" value="Genomic_DNA"/>
</dbReference>
<dbReference type="AlphaFoldDB" id="A0A857IZD4"/>
<keyword evidence="1" id="KW-0472">Membrane</keyword>
<name>A0A857IZD4_9BURK</name>
<keyword evidence="4" id="KW-1185">Reference proteome</keyword>
<feature type="transmembrane region" description="Helical" evidence="1">
    <location>
        <begin position="7"/>
        <end position="35"/>
    </location>
</feature>
<keyword evidence="1" id="KW-1133">Transmembrane helix</keyword>
<feature type="domain" description="NfeD-like C-terminal" evidence="2">
    <location>
        <begin position="86"/>
        <end position="143"/>
    </location>
</feature>
<dbReference type="KEGG" id="xyk:GT347_01755"/>
<protein>
    <submittedName>
        <fullName evidence="3">NfeD family protein</fullName>
    </submittedName>
</protein>
<dbReference type="Proteomes" id="UP000464787">
    <property type="component" value="Chromosome"/>
</dbReference>
<evidence type="ECO:0000259" key="2">
    <source>
        <dbReference type="Pfam" id="PF01957"/>
    </source>
</evidence>
<dbReference type="Pfam" id="PF01957">
    <property type="entry name" value="NfeD"/>
    <property type="match status" value="1"/>
</dbReference>
<dbReference type="InterPro" id="IPR002810">
    <property type="entry name" value="NfeD-like_C"/>
</dbReference>
<organism evidence="3 4">
    <name type="scientific">Xylophilus rhododendri</name>
    <dbReference type="NCBI Taxonomy" id="2697032"/>
    <lineage>
        <taxon>Bacteria</taxon>
        <taxon>Pseudomonadati</taxon>
        <taxon>Pseudomonadota</taxon>
        <taxon>Betaproteobacteria</taxon>
        <taxon>Burkholderiales</taxon>
        <taxon>Xylophilus</taxon>
    </lineage>
</organism>